<evidence type="ECO:0000256" key="13">
    <source>
        <dbReference type="SAM" id="MobiDB-lite"/>
    </source>
</evidence>
<dbReference type="PRINTS" id="PR00959">
    <property type="entry name" value="MEVGALKINASE"/>
</dbReference>
<dbReference type="NCBIfam" id="TIGR00549">
    <property type="entry name" value="mevalon_kin"/>
    <property type="match status" value="1"/>
</dbReference>
<dbReference type="Pfam" id="PF00288">
    <property type="entry name" value="GHMP_kinases_N"/>
    <property type="match status" value="1"/>
</dbReference>
<name>A0ABT7A1D8_9ACTN</name>
<dbReference type="Pfam" id="PF08544">
    <property type="entry name" value="GHMP_kinases_C"/>
    <property type="match status" value="1"/>
</dbReference>
<evidence type="ECO:0000313" key="17">
    <source>
        <dbReference type="Proteomes" id="UP001214441"/>
    </source>
</evidence>
<dbReference type="PANTHER" id="PTHR43290">
    <property type="entry name" value="MEVALONATE KINASE"/>
    <property type="match status" value="1"/>
</dbReference>
<protein>
    <recommendedName>
        <fullName evidence="3">mevalonate kinase</fullName>
        <ecNumber evidence="3">2.7.1.36</ecNumber>
    </recommendedName>
</protein>
<dbReference type="RefSeq" id="WP_274043251.1">
    <property type="nucleotide sequence ID" value="NZ_JANCPR020000026.1"/>
</dbReference>
<dbReference type="SUPFAM" id="SSF55060">
    <property type="entry name" value="GHMP Kinase, C-terminal domain"/>
    <property type="match status" value="1"/>
</dbReference>
<evidence type="ECO:0000256" key="6">
    <source>
        <dbReference type="ARBA" id="ARBA00022679"/>
    </source>
</evidence>
<keyword evidence="17" id="KW-1185">Reference proteome</keyword>
<dbReference type="Gene3D" id="3.30.230.10">
    <property type="match status" value="1"/>
</dbReference>
<dbReference type="InterPro" id="IPR020568">
    <property type="entry name" value="Ribosomal_Su5_D2-typ_SF"/>
</dbReference>
<evidence type="ECO:0000256" key="3">
    <source>
        <dbReference type="ARBA" id="ARBA00012103"/>
    </source>
</evidence>
<dbReference type="PANTHER" id="PTHR43290:SF2">
    <property type="entry name" value="MEVALONATE KINASE"/>
    <property type="match status" value="1"/>
</dbReference>
<evidence type="ECO:0000256" key="5">
    <source>
        <dbReference type="ARBA" id="ARBA00022516"/>
    </source>
</evidence>
<comment type="pathway">
    <text evidence="12">Isoprenoid biosynthesis; isopentenyl diphosphate biosynthesis via mevalonate pathway; isopentenyl diphosphate from (R)-mevalonate: step 1/3.</text>
</comment>
<gene>
    <name evidence="16" type="primary">mvk</name>
    <name evidence="16" type="ORF">NMN56_024900</name>
</gene>
<evidence type="ECO:0000256" key="10">
    <source>
        <dbReference type="ARBA" id="ARBA00022842"/>
    </source>
</evidence>
<keyword evidence="11" id="KW-0443">Lipid metabolism</keyword>
<dbReference type="EC" id="2.7.1.36" evidence="3"/>
<keyword evidence="8 16" id="KW-0418">Kinase</keyword>
<dbReference type="EMBL" id="JANCPR020000026">
    <property type="protein sequence ID" value="MDJ1135139.1"/>
    <property type="molecule type" value="Genomic_DNA"/>
</dbReference>
<comment type="caution">
    <text evidence="16">The sequence shown here is derived from an EMBL/GenBank/DDBJ whole genome shotgun (WGS) entry which is preliminary data.</text>
</comment>
<keyword evidence="5" id="KW-0444">Lipid biosynthesis</keyword>
<evidence type="ECO:0000313" key="16">
    <source>
        <dbReference type="EMBL" id="MDJ1135139.1"/>
    </source>
</evidence>
<evidence type="ECO:0000256" key="2">
    <source>
        <dbReference type="ARBA" id="ARBA00006495"/>
    </source>
</evidence>
<keyword evidence="7" id="KW-0547">Nucleotide-binding</keyword>
<accession>A0ABT7A1D8</accession>
<evidence type="ECO:0000259" key="15">
    <source>
        <dbReference type="Pfam" id="PF08544"/>
    </source>
</evidence>
<evidence type="ECO:0000256" key="9">
    <source>
        <dbReference type="ARBA" id="ARBA00022840"/>
    </source>
</evidence>
<dbReference type="InterPro" id="IPR036554">
    <property type="entry name" value="GHMP_kinase_C_sf"/>
</dbReference>
<evidence type="ECO:0000256" key="12">
    <source>
        <dbReference type="ARBA" id="ARBA00029438"/>
    </source>
</evidence>
<feature type="region of interest" description="Disordered" evidence="13">
    <location>
        <begin position="45"/>
        <end position="71"/>
    </location>
</feature>
<dbReference type="Proteomes" id="UP001214441">
    <property type="component" value="Unassembled WGS sequence"/>
</dbReference>
<sequence>MSATPSTGALTDCLGAMRTCPEVVLEILWRASSLRRRDAVLAQNTSDAEQLMNPQPEPRAGPDAELPGTGTGTAHGKVVLLGEHAVVYGAPALALPVPALGCRARVVRRDQGGHGLLGLRMVQVQPGMPSGVAPLPPHTQESSVPEGLRTLTETVLRDAGLRSLPGVDVLVESGVPPARGLGSSAACARSLALALDDLLGLQLSADAVFHRVQASEKAAHGRASGIDALATGSRRPVLLADGHISNPPVGADGWITVADSGSGAGTRKAVAMLRDGFARDPGSREVFLHRSATLTRAGLRDMERGRLEALGGRLTDCHTLLAGLGLTTGRTDRLVDAALRAGALGAKMSGGGLGGCVIALTATERAADALAAQLTAEHGARCWRAPLAKGERHAG</sequence>
<keyword evidence="4" id="KW-0963">Cytoplasm</keyword>
<dbReference type="GO" id="GO:0004496">
    <property type="term" value="F:mevalonate kinase activity"/>
    <property type="evidence" value="ECO:0007669"/>
    <property type="project" value="UniProtKB-EC"/>
</dbReference>
<feature type="domain" description="GHMP kinase N-terminal" evidence="14">
    <location>
        <begin position="154"/>
        <end position="229"/>
    </location>
</feature>
<keyword evidence="9" id="KW-0067">ATP-binding</keyword>
<evidence type="ECO:0000256" key="11">
    <source>
        <dbReference type="ARBA" id="ARBA00023098"/>
    </source>
</evidence>
<organism evidence="16 17">
    <name type="scientific">Streptomyces iconiensis</name>
    <dbReference type="NCBI Taxonomy" id="1384038"/>
    <lineage>
        <taxon>Bacteria</taxon>
        <taxon>Bacillati</taxon>
        <taxon>Actinomycetota</taxon>
        <taxon>Actinomycetes</taxon>
        <taxon>Kitasatosporales</taxon>
        <taxon>Streptomycetaceae</taxon>
        <taxon>Streptomyces</taxon>
    </lineage>
</organism>
<reference evidence="16 17" key="1">
    <citation type="submission" date="2023-05" db="EMBL/GenBank/DDBJ databases">
        <title>Streptantibioticus silvisoli sp. nov., acidotolerant actinomycetes 1 from pine litter.</title>
        <authorList>
            <person name="Swiecimska M."/>
            <person name="Golinska P."/>
            <person name="Sangal V."/>
            <person name="Wachnowicz B."/>
            <person name="Goodfellow M."/>
        </authorList>
    </citation>
    <scope>NUCLEOTIDE SEQUENCE [LARGE SCALE GENOMIC DNA]</scope>
    <source>
        <strain evidence="16 17">DSM 42109</strain>
    </source>
</reference>
<comment type="similarity">
    <text evidence="2">Belongs to the GHMP kinase family. Mevalonate kinase subfamily.</text>
</comment>
<dbReference type="InterPro" id="IPR006205">
    <property type="entry name" value="Mev_gal_kin"/>
</dbReference>
<evidence type="ECO:0000256" key="1">
    <source>
        <dbReference type="ARBA" id="ARBA00004496"/>
    </source>
</evidence>
<evidence type="ECO:0000256" key="4">
    <source>
        <dbReference type="ARBA" id="ARBA00022490"/>
    </source>
</evidence>
<comment type="subcellular location">
    <subcellularLocation>
        <location evidence="1">Cytoplasm</location>
    </subcellularLocation>
</comment>
<dbReference type="InterPro" id="IPR014721">
    <property type="entry name" value="Ribsml_uS5_D2-typ_fold_subgr"/>
</dbReference>
<proteinExistence type="inferred from homology"/>
<dbReference type="SUPFAM" id="SSF54211">
    <property type="entry name" value="Ribosomal protein S5 domain 2-like"/>
    <property type="match status" value="1"/>
</dbReference>
<dbReference type="InterPro" id="IPR013750">
    <property type="entry name" value="GHMP_kinase_C_dom"/>
</dbReference>
<dbReference type="InterPro" id="IPR006204">
    <property type="entry name" value="GHMP_kinase_N_dom"/>
</dbReference>
<keyword evidence="6 16" id="KW-0808">Transferase</keyword>
<evidence type="ECO:0000256" key="8">
    <source>
        <dbReference type="ARBA" id="ARBA00022777"/>
    </source>
</evidence>
<dbReference type="PROSITE" id="PS00627">
    <property type="entry name" value="GHMP_KINASES_ATP"/>
    <property type="match status" value="1"/>
</dbReference>
<keyword evidence="10" id="KW-0460">Magnesium</keyword>
<feature type="domain" description="GHMP kinase C-terminal" evidence="15">
    <location>
        <begin position="301"/>
        <end position="377"/>
    </location>
</feature>
<evidence type="ECO:0000259" key="14">
    <source>
        <dbReference type="Pfam" id="PF00288"/>
    </source>
</evidence>
<dbReference type="InterPro" id="IPR006203">
    <property type="entry name" value="GHMP_knse_ATP-bd_CS"/>
</dbReference>
<evidence type="ECO:0000256" key="7">
    <source>
        <dbReference type="ARBA" id="ARBA00022741"/>
    </source>
</evidence>
<dbReference type="Gene3D" id="3.30.70.890">
    <property type="entry name" value="GHMP kinase, C-terminal domain"/>
    <property type="match status" value="1"/>
</dbReference>